<dbReference type="PANTHER" id="PTHR38791">
    <property type="entry name" value="ZN(II)2CYS6 TRANSCRIPTION FACTOR (EUROFUNG)-RELATED-RELATED"/>
    <property type="match status" value="1"/>
</dbReference>
<accession>A0A5N6VCG1</accession>
<dbReference type="EMBL" id="ML738585">
    <property type="protein sequence ID" value="KAE8168642.1"/>
    <property type="molecule type" value="Genomic_DNA"/>
</dbReference>
<protein>
    <submittedName>
        <fullName evidence="1">Uncharacterized protein</fullName>
    </submittedName>
</protein>
<dbReference type="OrthoDB" id="5429770at2759"/>
<evidence type="ECO:0000313" key="1">
    <source>
        <dbReference type="EMBL" id="KAE8168642.1"/>
    </source>
</evidence>
<dbReference type="AlphaFoldDB" id="A0A5N6VCG1"/>
<proteinExistence type="predicted"/>
<name>A0A5N6VCG1_ASPTM</name>
<sequence>MCVNEPSMQNSVPATSSFTSVGLAALAIMHKDPYLMILARRQYLSALNLLSQAIGELKESVNGALVAASFNLSVFELIACDAPPATHLWVRHIKGTLVLLNMLKLHPDAMVNEVEGLVQIGYTAALAHLISEQTVPKFLLGLMQSCQVLSMRTTIILMIELLDIMSSLIDLYIRTKHSDAHDYVQLVSITIDFDQRLLAWANNLSPTFTFDAIVEGSSHSREHGWLVKAWNYYWLCRVLVSRVVIDSLDALSKSIELTHVTLIAESKAQHSKSLSVLGQALREIHASIPFMLRRMGRSSLGLSSDTSFLITILQSLSILTDQRVVINNCDLQQTRYIHGFQSAPEPSIKYLY</sequence>
<dbReference type="Proteomes" id="UP000326950">
    <property type="component" value="Unassembled WGS sequence"/>
</dbReference>
<reference evidence="1 2" key="1">
    <citation type="submission" date="2019-04" db="EMBL/GenBank/DDBJ databases">
        <title>Friends and foes A comparative genomics study of 23 Aspergillus species from section Flavi.</title>
        <authorList>
            <consortium name="DOE Joint Genome Institute"/>
            <person name="Kjaerbolling I."/>
            <person name="Vesth T."/>
            <person name="Frisvad J.C."/>
            <person name="Nybo J.L."/>
            <person name="Theobald S."/>
            <person name="Kildgaard S."/>
            <person name="Isbrandt T."/>
            <person name="Kuo A."/>
            <person name="Sato A."/>
            <person name="Lyhne E.K."/>
            <person name="Kogle M.E."/>
            <person name="Wiebenga A."/>
            <person name="Kun R.S."/>
            <person name="Lubbers R.J."/>
            <person name="Makela M.R."/>
            <person name="Barry K."/>
            <person name="Chovatia M."/>
            <person name="Clum A."/>
            <person name="Daum C."/>
            <person name="Haridas S."/>
            <person name="He G."/>
            <person name="LaButti K."/>
            <person name="Lipzen A."/>
            <person name="Mondo S."/>
            <person name="Riley R."/>
            <person name="Salamov A."/>
            <person name="Simmons B.A."/>
            <person name="Magnuson J.K."/>
            <person name="Henrissat B."/>
            <person name="Mortensen U.H."/>
            <person name="Larsen T.O."/>
            <person name="Devries R.P."/>
            <person name="Grigoriev I.V."/>
            <person name="Machida M."/>
            <person name="Baker S.E."/>
            <person name="Andersen M.R."/>
        </authorList>
    </citation>
    <scope>NUCLEOTIDE SEQUENCE [LARGE SCALE GENOMIC DNA]</scope>
    <source>
        <strain evidence="1 2">CBS 117626</strain>
    </source>
</reference>
<organism evidence="1 2">
    <name type="scientific">Aspergillus tamarii</name>
    <dbReference type="NCBI Taxonomy" id="41984"/>
    <lineage>
        <taxon>Eukaryota</taxon>
        <taxon>Fungi</taxon>
        <taxon>Dikarya</taxon>
        <taxon>Ascomycota</taxon>
        <taxon>Pezizomycotina</taxon>
        <taxon>Eurotiomycetes</taxon>
        <taxon>Eurotiomycetidae</taxon>
        <taxon>Eurotiales</taxon>
        <taxon>Aspergillaceae</taxon>
        <taxon>Aspergillus</taxon>
        <taxon>Aspergillus subgen. Circumdati</taxon>
    </lineage>
</organism>
<gene>
    <name evidence="1" type="ORF">BDV40DRAFT_251191</name>
</gene>
<dbReference type="InterPro" id="IPR053175">
    <property type="entry name" value="DHMBA_Reg_Transcription_Factor"/>
</dbReference>
<keyword evidence="2" id="KW-1185">Reference proteome</keyword>
<evidence type="ECO:0000313" key="2">
    <source>
        <dbReference type="Proteomes" id="UP000326950"/>
    </source>
</evidence>